<dbReference type="Gene3D" id="3.10.450.50">
    <property type="match status" value="1"/>
</dbReference>
<dbReference type="OrthoDB" id="8451859at2"/>
<gene>
    <name evidence="2" type="ORF">EV188_107112</name>
</gene>
<evidence type="ECO:0000313" key="3">
    <source>
        <dbReference type="Proteomes" id="UP000295705"/>
    </source>
</evidence>
<organism evidence="2 3">
    <name type="scientific">Actinomycetospora succinea</name>
    <dbReference type="NCBI Taxonomy" id="663603"/>
    <lineage>
        <taxon>Bacteria</taxon>
        <taxon>Bacillati</taxon>
        <taxon>Actinomycetota</taxon>
        <taxon>Actinomycetes</taxon>
        <taxon>Pseudonocardiales</taxon>
        <taxon>Pseudonocardiaceae</taxon>
        <taxon>Actinomycetospora</taxon>
    </lineage>
</organism>
<comment type="caution">
    <text evidence="2">The sequence shown here is derived from an EMBL/GenBank/DDBJ whole genome shotgun (WGS) entry which is preliminary data.</text>
</comment>
<proteinExistence type="predicted"/>
<dbReference type="SUPFAM" id="SSF54427">
    <property type="entry name" value="NTF2-like"/>
    <property type="match status" value="1"/>
</dbReference>
<name>A0A4R6UZD6_9PSEU</name>
<accession>A0A4R6UZD6</accession>
<dbReference type="InterPro" id="IPR037401">
    <property type="entry name" value="SnoaL-like"/>
</dbReference>
<dbReference type="Proteomes" id="UP000295705">
    <property type="component" value="Unassembled WGS sequence"/>
</dbReference>
<dbReference type="AlphaFoldDB" id="A0A4R6UZD6"/>
<protein>
    <recommendedName>
        <fullName evidence="1">SnoaL-like domain-containing protein</fullName>
    </recommendedName>
</protein>
<keyword evidence="3" id="KW-1185">Reference proteome</keyword>
<reference evidence="2 3" key="1">
    <citation type="submission" date="2019-03" db="EMBL/GenBank/DDBJ databases">
        <title>Genomic Encyclopedia of Type Strains, Phase IV (KMG-IV): sequencing the most valuable type-strain genomes for metagenomic binning, comparative biology and taxonomic classification.</title>
        <authorList>
            <person name="Goeker M."/>
        </authorList>
    </citation>
    <scope>NUCLEOTIDE SEQUENCE [LARGE SCALE GENOMIC DNA]</scope>
    <source>
        <strain evidence="2 3">DSM 45775</strain>
    </source>
</reference>
<evidence type="ECO:0000313" key="2">
    <source>
        <dbReference type="EMBL" id="TDQ52735.1"/>
    </source>
</evidence>
<dbReference type="PANTHER" id="PTHR41252">
    <property type="entry name" value="BLR2505 PROTEIN"/>
    <property type="match status" value="1"/>
</dbReference>
<dbReference type="PANTHER" id="PTHR41252:SF1">
    <property type="entry name" value="BLR2505 PROTEIN"/>
    <property type="match status" value="1"/>
</dbReference>
<feature type="domain" description="SnoaL-like" evidence="1">
    <location>
        <begin position="24"/>
        <end position="126"/>
    </location>
</feature>
<dbReference type="Pfam" id="PF12680">
    <property type="entry name" value="SnoaL_2"/>
    <property type="match status" value="1"/>
</dbReference>
<dbReference type="InterPro" id="IPR032710">
    <property type="entry name" value="NTF2-like_dom_sf"/>
</dbReference>
<sequence>MSALCDAVDAGSVTTTQSTNVATVQGAYGAFNSGDVPGVLAVMQPDIECIEGAGPYQGRYVGPQAIVDNVFAPIPEDWSEFTVTPDEFLEAGDVIVVLGWFAGTARESGTSFRSRFAHVVRMRDGLEASFEDISDAHAFHVALGR</sequence>
<dbReference type="EMBL" id="SNYO01000007">
    <property type="protein sequence ID" value="TDQ52735.1"/>
    <property type="molecule type" value="Genomic_DNA"/>
</dbReference>
<evidence type="ECO:0000259" key="1">
    <source>
        <dbReference type="Pfam" id="PF12680"/>
    </source>
</evidence>